<evidence type="ECO:0000313" key="4">
    <source>
        <dbReference type="EMBL" id="RED16324.1"/>
    </source>
</evidence>
<dbReference type="OrthoDB" id="9806185at2"/>
<dbReference type="SUPFAM" id="SSF54637">
    <property type="entry name" value="Thioesterase/thiol ester dehydrase-isomerase"/>
    <property type="match status" value="1"/>
</dbReference>
<dbReference type="InterPro" id="IPR029069">
    <property type="entry name" value="HotDog_dom_sf"/>
</dbReference>
<dbReference type="GO" id="GO:0047617">
    <property type="term" value="F:fatty acyl-CoA hydrolase activity"/>
    <property type="evidence" value="ECO:0007669"/>
    <property type="project" value="InterPro"/>
</dbReference>
<accession>A0A3D9FES0</accession>
<dbReference type="RefSeq" id="WP_116235741.1">
    <property type="nucleotide sequence ID" value="NZ_QRDP01000004.1"/>
</dbReference>
<evidence type="ECO:0000256" key="1">
    <source>
        <dbReference type="ARBA" id="ARBA00008324"/>
    </source>
</evidence>
<feature type="domain" description="Thioesterase" evidence="3">
    <location>
        <begin position="36"/>
        <end position="111"/>
    </location>
</feature>
<evidence type="ECO:0000313" key="5">
    <source>
        <dbReference type="Proteomes" id="UP000256310"/>
    </source>
</evidence>
<keyword evidence="2" id="KW-0378">Hydrolase</keyword>
<evidence type="ECO:0000256" key="2">
    <source>
        <dbReference type="ARBA" id="ARBA00022801"/>
    </source>
</evidence>
<dbReference type="InterPro" id="IPR003736">
    <property type="entry name" value="PAAI_dom"/>
</dbReference>
<dbReference type="AlphaFoldDB" id="A0A3D9FES0"/>
<comment type="similarity">
    <text evidence="1">Belongs to the thioesterase PaaI family.</text>
</comment>
<protein>
    <submittedName>
        <fullName evidence="4">Uncharacterized protein (TIGR00369 family)</fullName>
    </submittedName>
</protein>
<dbReference type="PANTHER" id="PTHR21660:SF1">
    <property type="entry name" value="ACYL-COENZYME A THIOESTERASE 13"/>
    <property type="match status" value="1"/>
</dbReference>
<dbReference type="NCBIfam" id="TIGR00369">
    <property type="entry name" value="unchar_dom_1"/>
    <property type="match status" value="1"/>
</dbReference>
<name>A0A3D9FES0_9SPHN</name>
<gene>
    <name evidence="4" type="ORF">DFR46_1346</name>
</gene>
<dbReference type="InterPro" id="IPR006683">
    <property type="entry name" value="Thioestr_dom"/>
</dbReference>
<organism evidence="4 5">
    <name type="scientific">Parasphingopyxis lamellibrachiae</name>
    <dbReference type="NCBI Taxonomy" id="680125"/>
    <lineage>
        <taxon>Bacteria</taxon>
        <taxon>Pseudomonadati</taxon>
        <taxon>Pseudomonadota</taxon>
        <taxon>Alphaproteobacteria</taxon>
        <taxon>Sphingomonadales</taxon>
        <taxon>Sphingomonadaceae</taxon>
        <taxon>Parasphingopyxis</taxon>
    </lineage>
</organism>
<dbReference type="CDD" id="cd03443">
    <property type="entry name" value="PaaI_thioesterase"/>
    <property type="match status" value="1"/>
</dbReference>
<dbReference type="PANTHER" id="PTHR21660">
    <property type="entry name" value="THIOESTERASE SUPERFAMILY MEMBER-RELATED"/>
    <property type="match status" value="1"/>
</dbReference>
<reference evidence="4 5" key="1">
    <citation type="submission" date="2018-07" db="EMBL/GenBank/DDBJ databases">
        <title>Genomic Encyclopedia of Type Strains, Phase IV (KMG-IV): sequencing the most valuable type-strain genomes for metagenomic binning, comparative biology and taxonomic classification.</title>
        <authorList>
            <person name="Goeker M."/>
        </authorList>
    </citation>
    <scope>NUCLEOTIDE SEQUENCE [LARGE SCALE GENOMIC DNA]</scope>
    <source>
        <strain evidence="4 5">DSM 26725</strain>
    </source>
</reference>
<dbReference type="Proteomes" id="UP000256310">
    <property type="component" value="Unassembled WGS sequence"/>
</dbReference>
<dbReference type="InterPro" id="IPR039298">
    <property type="entry name" value="ACOT13"/>
</dbReference>
<sequence>MTSGFNALLGLNIVGLSDERFTVELDVDDRHMHDLGQVHGGVYLALADTVMARAARTRIDADEYLQTVDLRTSFLRPCAEGRIVAGASIIRCSKRFVFVEAELENSSGKLLATASATMVRTRR</sequence>
<dbReference type="Pfam" id="PF03061">
    <property type="entry name" value="4HBT"/>
    <property type="match status" value="1"/>
</dbReference>
<dbReference type="EMBL" id="QRDP01000004">
    <property type="protein sequence ID" value="RED16324.1"/>
    <property type="molecule type" value="Genomic_DNA"/>
</dbReference>
<proteinExistence type="inferred from homology"/>
<keyword evidence="5" id="KW-1185">Reference proteome</keyword>
<evidence type="ECO:0000259" key="3">
    <source>
        <dbReference type="Pfam" id="PF03061"/>
    </source>
</evidence>
<comment type="caution">
    <text evidence="4">The sequence shown here is derived from an EMBL/GenBank/DDBJ whole genome shotgun (WGS) entry which is preliminary data.</text>
</comment>
<dbReference type="Gene3D" id="3.10.129.10">
    <property type="entry name" value="Hotdog Thioesterase"/>
    <property type="match status" value="1"/>
</dbReference>